<feature type="transmembrane region" description="Helical" evidence="1">
    <location>
        <begin position="35"/>
        <end position="57"/>
    </location>
</feature>
<gene>
    <name evidence="3" type="ORF">A2024_08755</name>
</gene>
<dbReference type="InterPro" id="IPR021309">
    <property type="entry name" value="YgaP-like_TM"/>
</dbReference>
<keyword evidence="1" id="KW-0812">Transmembrane</keyword>
<keyword evidence="1" id="KW-0472">Membrane</keyword>
<evidence type="ECO:0000313" key="4">
    <source>
        <dbReference type="Proteomes" id="UP000177230"/>
    </source>
</evidence>
<evidence type="ECO:0000259" key="2">
    <source>
        <dbReference type="Pfam" id="PF11127"/>
    </source>
</evidence>
<name>A0A1F5R5R5_9BACT</name>
<feature type="transmembrane region" description="Helical" evidence="1">
    <location>
        <begin position="12"/>
        <end position="29"/>
    </location>
</feature>
<feature type="domain" description="Inner membrane protein YgaP-like transmembrane" evidence="2">
    <location>
        <begin position="1"/>
        <end position="64"/>
    </location>
</feature>
<dbReference type="Proteomes" id="UP000177230">
    <property type="component" value="Unassembled WGS sequence"/>
</dbReference>
<dbReference type="AlphaFoldDB" id="A0A1F5R5R5"/>
<dbReference type="Pfam" id="PF11127">
    <property type="entry name" value="YgaP-like_TM"/>
    <property type="match status" value="1"/>
</dbReference>
<keyword evidence="1" id="KW-1133">Transmembrane helix</keyword>
<accession>A0A1F5R5R5</accession>
<evidence type="ECO:0000313" key="3">
    <source>
        <dbReference type="EMBL" id="OGF09363.1"/>
    </source>
</evidence>
<evidence type="ECO:0000256" key="1">
    <source>
        <dbReference type="SAM" id="Phobius"/>
    </source>
</evidence>
<sequence length="67" mass="7178">MKTNESVLDRIIRAVLGIALLAAGLLMAGPIKWVLLVLAAIALITAVTGFCLLYRVLGINTNKKTKE</sequence>
<proteinExistence type="predicted"/>
<protein>
    <recommendedName>
        <fullName evidence="2">Inner membrane protein YgaP-like transmembrane domain-containing protein</fullName>
    </recommendedName>
</protein>
<reference evidence="3 4" key="1">
    <citation type="journal article" date="2016" name="Nat. Commun.">
        <title>Thousands of microbial genomes shed light on interconnected biogeochemical processes in an aquifer system.</title>
        <authorList>
            <person name="Anantharaman K."/>
            <person name="Brown C.T."/>
            <person name="Hug L.A."/>
            <person name="Sharon I."/>
            <person name="Castelle C.J."/>
            <person name="Probst A.J."/>
            <person name="Thomas B.C."/>
            <person name="Singh A."/>
            <person name="Wilkins M.J."/>
            <person name="Karaoz U."/>
            <person name="Brodie E.L."/>
            <person name="Williams K.H."/>
            <person name="Hubbard S.S."/>
            <person name="Banfield J.F."/>
        </authorList>
    </citation>
    <scope>NUCLEOTIDE SEQUENCE [LARGE SCALE GENOMIC DNA]</scope>
</reference>
<dbReference type="EMBL" id="MFFM01000042">
    <property type="protein sequence ID" value="OGF09363.1"/>
    <property type="molecule type" value="Genomic_DNA"/>
</dbReference>
<comment type="caution">
    <text evidence="3">The sequence shown here is derived from an EMBL/GenBank/DDBJ whole genome shotgun (WGS) entry which is preliminary data.</text>
</comment>
<organism evidence="3 4">
    <name type="scientific">Candidatus Edwardsbacteria bacterium GWF2_54_11</name>
    <dbReference type="NCBI Taxonomy" id="1817851"/>
    <lineage>
        <taxon>Bacteria</taxon>
        <taxon>Candidatus Edwardsiibacteriota</taxon>
    </lineage>
</organism>